<evidence type="ECO:0000313" key="3">
    <source>
        <dbReference type="Proteomes" id="UP001626550"/>
    </source>
</evidence>
<gene>
    <name evidence="2" type="primary">DOPEY1</name>
    <name evidence="2" type="ORF">Ciccas_004622</name>
</gene>
<evidence type="ECO:0000259" key="1">
    <source>
        <dbReference type="Pfam" id="PF24598"/>
    </source>
</evidence>
<dbReference type="EMBL" id="JBJKFK010000491">
    <property type="protein sequence ID" value="KAL3316731.1"/>
    <property type="molecule type" value="Genomic_DNA"/>
</dbReference>
<dbReference type="PANTHER" id="PTHR14042">
    <property type="entry name" value="DOPEY-RELATED"/>
    <property type="match status" value="1"/>
</dbReference>
<evidence type="ECO:0000313" key="2">
    <source>
        <dbReference type="EMBL" id="KAL3316731.1"/>
    </source>
</evidence>
<accession>A0ABD2QEI3</accession>
<sequence>MLTGLQCNLLALMTGRKTVVNISWYNDTRKKYNQTGGSDWSVGPLLAPSELVPTIKELIKQPPASLPSFAGINHTQNINPHRLRINLLHFFYAWISTGDGLLSVGLSPSVVKTLLKDLLDSAGMDDAYSESCLFRDHSCFSLFIPVARILNGFIISTSLNQDQKKQVKDLQDISQRLLESLAQLAASALEQPTWFRRTLQVKQGAATNAKPRISTTKSPFVTSGVPTFKQFDVNIESMKCSLSRILFVAALVTTMTTGHETPLTSSRDSSMLDVSMMVSGDVTLQAFLFLSQHISTFIDLVFDKDKVATILTNIILPNVYPYLKTRCHSNLQHFAAASNLLACISPYQLTRRAWRKELFDILIFDLQFFQMNSTSLLSWVTIVDNLMTQDKSTFPEALCGLKLHLAHFATF</sequence>
<keyword evidence="3" id="KW-1185">Reference proteome</keyword>
<dbReference type="InterPro" id="IPR056457">
    <property type="entry name" value="DOP1_C"/>
</dbReference>
<dbReference type="PANTHER" id="PTHR14042:SF24">
    <property type="entry name" value="PROTEIN DOPEY-1 HOMOLOG"/>
    <property type="match status" value="1"/>
</dbReference>
<proteinExistence type="predicted"/>
<feature type="domain" description="DOP1-like C-terminal" evidence="1">
    <location>
        <begin position="283"/>
        <end position="398"/>
    </location>
</feature>
<protein>
    <submittedName>
        <fullName evidence="2">Protein dopey-1</fullName>
    </submittedName>
</protein>
<dbReference type="Proteomes" id="UP001626550">
    <property type="component" value="Unassembled WGS sequence"/>
</dbReference>
<dbReference type="Pfam" id="PF24598">
    <property type="entry name" value="DOP1_C"/>
    <property type="match status" value="1"/>
</dbReference>
<name>A0ABD2QEI3_9PLAT</name>
<organism evidence="2 3">
    <name type="scientific">Cichlidogyrus casuarinus</name>
    <dbReference type="NCBI Taxonomy" id="1844966"/>
    <lineage>
        <taxon>Eukaryota</taxon>
        <taxon>Metazoa</taxon>
        <taxon>Spiralia</taxon>
        <taxon>Lophotrochozoa</taxon>
        <taxon>Platyhelminthes</taxon>
        <taxon>Monogenea</taxon>
        <taxon>Monopisthocotylea</taxon>
        <taxon>Dactylogyridea</taxon>
        <taxon>Ancyrocephalidae</taxon>
        <taxon>Cichlidogyrus</taxon>
    </lineage>
</organism>
<comment type="caution">
    <text evidence="2">The sequence shown here is derived from an EMBL/GenBank/DDBJ whole genome shotgun (WGS) entry which is preliminary data.</text>
</comment>
<dbReference type="InterPro" id="IPR040314">
    <property type="entry name" value="DOP1"/>
</dbReference>
<reference evidence="2 3" key="1">
    <citation type="submission" date="2024-11" db="EMBL/GenBank/DDBJ databases">
        <title>Adaptive evolution of stress response genes in parasites aligns with host niche diversity.</title>
        <authorList>
            <person name="Hahn C."/>
            <person name="Resl P."/>
        </authorList>
    </citation>
    <scope>NUCLEOTIDE SEQUENCE [LARGE SCALE GENOMIC DNA]</scope>
    <source>
        <strain evidence="2">EGGRZ-B1_66</strain>
        <tissue evidence="2">Body</tissue>
    </source>
</reference>
<dbReference type="AlphaFoldDB" id="A0ABD2QEI3"/>